<dbReference type="EMBL" id="GBRH01274958">
    <property type="protein sequence ID" value="JAD22937.1"/>
    <property type="molecule type" value="Transcribed_RNA"/>
</dbReference>
<dbReference type="AlphaFoldDB" id="A0A0A8YK17"/>
<sequence>MLMLIALCCLQAETTMRFPSIIKTAMRGSDIESSGESRERRGQQRVSHDEAEEVRRELLPRRPQRLRHRHQLQLVAPGGETWSGGKAAAAGGGVGSRVVVRIGSTRTVVW</sequence>
<organism evidence="2">
    <name type="scientific">Arundo donax</name>
    <name type="common">Giant reed</name>
    <name type="synonym">Donax arundinaceus</name>
    <dbReference type="NCBI Taxonomy" id="35708"/>
    <lineage>
        <taxon>Eukaryota</taxon>
        <taxon>Viridiplantae</taxon>
        <taxon>Streptophyta</taxon>
        <taxon>Embryophyta</taxon>
        <taxon>Tracheophyta</taxon>
        <taxon>Spermatophyta</taxon>
        <taxon>Magnoliopsida</taxon>
        <taxon>Liliopsida</taxon>
        <taxon>Poales</taxon>
        <taxon>Poaceae</taxon>
        <taxon>PACMAD clade</taxon>
        <taxon>Arundinoideae</taxon>
        <taxon>Arundineae</taxon>
        <taxon>Arundo</taxon>
    </lineage>
</organism>
<protein>
    <submittedName>
        <fullName evidence="2">Uncharacterized protein</fullName>
    </submittedName>
</protein>
<feature type="compositionally biased region" description="Basic and acidic residues" evidence="1">
    <location>
        <begin position="35"/>
        <end position="60"/>
    </location>
</feature>
<reference evidence="2" key="1">
    <citation type="submission" date="2014-09" db="EMBL/GenBank/DDBJ databases">
        <authorList>
            <person name="Magalhaes I.L.F."/>
            <person name="Oliveira U."/>
            <person name="Santos F.R."/>
            <person name="Vidigal T.H.D.A."/>
            <person name="Brescovit A.D."/>
            <person name="Santos A.J."/>
        </authorList>
    </citation>
    <scope>NUCLEOTIDE SEQUENCE</scope>
    <source>
        <tissue evidence="2">Shoot tissue taken approximately 20 cm above the soil surface</tissue>
    </source>
</reference>
<proteinExistence type="predicted"/>
<name>A0A0A8YK17_ARUDO</name>
<reference evidence="2" key="2">
    <citation type="journal article" date="2015" name="Data Brief">
        <title>Shoot transcriptome of the giant reed, Arundo donax.</title>
        <authorList>
            <person name="Barrero R.A."/>
            <person name="Guerrero F.D."/>
            <person name="Moolhuijzen P."/>
            <person name="Goolsby J.A."/>
            <person name="Tidwell J."/>
            <person name="Bellgard S.E."/>
            <person name="Bellgard M.I."/>
        </authorList>
    </citation>
    <scope>NUCLEOTIDE SEQUENCE</scope>
    <source>
        <tissue evidence="2">Shoot tissue taken approximately 20 cm above the soil surface</tissue>
    </source>
</reference>
<evidence type="ECO:0000313" key="2">
    <source>
        <dbReference type="EMBL" id="JAD22937.1"/>
    </source>
</evidence>
<evidence type="ECO:0000256" key="1">
    <source>
        <dbReference type="SAM" id="MobiDB-lite"/>
    </source>
</evidence>
<feature type="region of interest" description="Disordered" evidence="1">
    <location>
        <begin position="26"/>
        <end position="62"/>
    </location>
</feature>
<accession>A0A0A8YK17</accession>